<evidence type="ECO:0000313" key="2">
    <source>
        <dbReference type="Proteomes" id="UP001392437"/>
    </source>
</evidence>
<dbReference type="AlphaFoldDB" id="A0AAW0Q2H5"/>
<sequence length="73" mass="8033">MADPSSSRNTTSPRRGGMGNIVDLPFRKVIKLNATKNEVNAMEFVRANTSVPIPNVYEVYERPDGAVNIVHSC</sequence>
<keyword evidence="2" id="KW-1185">Reference proteome</keyword>
<reference evidence="1 2" key="1">
    <citation type="submission" date="2023-01" db="EMBL/GenBank/DDBJ databases">
        <title>Analysis of 21 Apiospora genomes using comparative genomics revels a genus with tremendous synthesis potential of carbohydrate active enzymes and secondary metabolites.</title>
        <authorList>
            <person name="Sorensen T."/>
        </authorList>
    </citation>
    <scope>NUCLEOTIDE SEQUENCE [LARGE SCALE GENOMIC DNA]</scope>
    <source>
        <strain evidence="1 2">CBS 117206</strain>
    </source>
</reference>
<name>A0AAW0Q2H5_9PEZI</name>
<evidence type="ECO:0000313" key="1">
    <source>
        <dbReference type="EMBL" id="KAK8092600.1"/>
    </source>
</evidence>
<accession>A0AAW0Q2H5</accession>
<dbReference type="GO" id="GO:0016301">
    <property type="term" value="F:kinase activity"/>
    <property type="evidence" value="ECO:0007669"/>
    <property type="project" value="UniProtKB-KW"/>
</dbReference>
<dbReference type="EMBL" id="JAQQWP010000013">
    <property type="protein sequence ID" value="KAK8092600.1"/>
    <property type="molecule type" value="Genomic_DNA"/>
</dbReference>
<keyword evidence="1" id="KW-0418">Kinase</keyword>
<proteinExistence type="predicted"/>
<comment type="caution">
    <text evidence="1">The sequence shown here is derived from an EMBL/GenBank/DDBJ whole genome shotgun (WGS) entry which is preliminary data.</text>
</comment>
<protein>
    <submittedName>
        <fullName evidence="1">Protein kinase-like domain</fullName>
    </submittedName>
</protein>
<organism evidence="1 2">
    <name type="scientific">Apiospora kogelbergensis</name>
    <dbReference type="NCBI Taxonomy" id="1337665"/>
    <lineage>
        <taxon>Eukaryota</taxon>
        <taxon>Fungi</taxon>
        <taxon>Dikarya</taxon>
        <taxon>Ascomycota</taxon>
        <taxon>Pezizomycotina</taxon>
        <taxon>Sordariomycetes</taxon>
        <taxon>Xylariomycetidae</taxon>
        <taxon>Amphisphaeriales</taxon>
        <taxon>Apiosporaceae</taxon>
        <taxon>Apiospora</taxon>
    </lineage>
</organism>
<dbReference type="Proteomes" id="UP001392437">
    <property type="component" value="Unassembled WGS sequence"/>
</dbReference>
<keyword evidence="1" id="KW-0808">Transferase</keyword>
<gene>
    <name evidence="1" type="ORF">PG999_014799</name>
</gene>